<name>A0AAV7LXV2_PLEWA</name>
<comment type="caution">
    <text evidence="1">The sequence shown here is derived from an EMBL/GenBank/DDBJ whole genome shotgun (WGS) entry which is preliminary data.</text>
</comment>
<reference evidence="1" key="1">
    <citation type="journal article" date="2022" name="bioRxiv">
        <title>Sequencing and chromosome-scale assembly of the giantPleurodeles waltlgenome.</title>
        <authorList>
            <person name="Brown T."/>
            <person name="Elewa A."/>
            <person name="Iarovenko S."/>
            <person name="Subramanian E."/>
            <person name="Araus A.J."/>
            <person name="Petzold A."/>
            <person name="Susuki M."/>
            <person name="Suzuki K.-i.T."/>
            <person name="Hayashi T."/>
            <person name="Toyoda A."/>
            <person name="Oliveira C."/>
            <person name="Osipova E."/>
            <person name="Leigh N.D."/>
            <person name="Simon A."/>
            <person name="Yun M.H."/>
        </authorList>
    </citation>
    <scope>NUCLEOTIDE SEQUENCE</scope>
    <source>
        <strain evidence="1">20211129_DDA</strain>
        <tissue evidence="1">Liver</tissue>
    </source>
</reference>
<evidence type="ECO:0000313" key="2">
    <source>
        <dbReference type="Proteomes" id="UP001066276"/>
    </source>
</evidence>
<protein>
    <submittedName>
        <fullName evidence="1">Uncharacterized protein</fullName>
    </submittedName>
</protein>
<organism evidence="1 2">
    <name type="scientific">Pleurodeles waltl</name>
    <name type="common">Iberian ribbed newt</name>
    <dbReference type="NCBI Taxonomy" id="8319"/>
    <lineage>
        <taxon>Eukaryota</taxon>
        <taxon>Metazoa</taxon>
        <taxon>Chordata</taxon>
        <taxon>Craniata</taxon>
        <taxon>Vertebrata</taxon>
        <taxon>Euteleostomi</taxon>
        <taxon>Amphibia</taxon>
        <taxon>Batrachia</taxon>
        <taxon>Caudata</taxon>
        <taxon>Salamandroidea</taxon>
        <taxon>Salamandridae</taxon>
        <taxon>Pleurodelinae</taxon>
        <taxon>Pleurodeles</taxon>
    </lineage>
</organism>
<accession>A0AAV7LXV2</accession>
<dbReference type="EMBL" id="JANPWB010000014">
    <property type="protein sequence ID" value="KAJ1095724.1"/>
    <property type="molecule type" value="Genomic_DNA"/>
</dbReference>
<gene>
    <name evidence="1" type="ORF">NDU88_000882</name>
</gene>
<evidence type="ECO:0000313" key="1">
    <source>
        <dbReference type="EMBL" id="KAJ1095724.1"/>
    </source>
</evidence>
<keyword evidence="2" id="KW-1185">Reference proteome</keyword>
<sequence length="131" mass="14764">MNESDFGDHCTSCGAEEFSLSASRKERRLLAHPKCHEVEEVPRSLKGGGRGRVTKQDGRLECELRAEAIQGGWWGHGDSRKIHCVRRLSHPQQLCLGLAPWDSARERVRGPEIRGSLPAEKAWPEERSRVI</sequence>
<dbReference type="Proteomes" id="UP001066276">
    <property type="component" value="Chromosome 10"/>
</dbReference>
<proteinExistence type="predicted"/>
<dbReference type="AlphaFoldDB" id="A0AAV7LXV2"/>